<name>C4FLN5_9AQUI</name>
<gene>
    <name evidence="1" type="ORF">SULYE_1489</name>
</gene>
<keyword evidence="1" id="KW-0413">Isomerase</keyword>
<keyword evidence="2" id="KW-1185">Reference proteome</keyword>
<dbReference type="AlphaFoldDB" id="C4FLN5"/>
<feature type="non-terminal residue" evidence="1">
    <location>
        <position position="62"/>
    </location>
</feature>
<evidence type="ECO:0000313" key="2">
    <source>
        <dbReference type="Proteomes" id="UP000005540"/>
    </source>
</evidence>
<sequence>MIKIDFTNVMSDVIGEKHGILFEEIEAYKEIVKEVHEKIKEERDNSFYFTKLPYQHTEEIKK</sequence>
<dbReference type="EMBL" id="ABZS01000168">
    <property type="protein sequence ID" value="EEP60016.1"/>
    <property type="molecule type" value="Genomic_DNA"/>
</dbReference>
<evidence type="ECO:0000313" key="1">
    <source>
        <dbReference type="EMBL" id="EEP60016.1"/>
    </source>
</evidence>
<organism evidence="1 2">
    <name type="scientific">Sulfurihydrogenibium yellowstonense SS-5</name>
    <dbReference type="NCBI Taxonomy" id="432331"/>
    <lineage>
        <taxon>Bacteria</taxon>
        <taxon>Pseudomonadati</taxon>
        <taxon>Aquificota</taxon>
        <taxon>Aquificia</taxon>
        <taxon>Aquificales</taxon>
        <taxon>Hydrogenothermaceae</taxon>
        <taxon>Sulfurihydrogenibium</taxon>
    </lineage>
</organism>
<comment type="caution">
    <text evidence="1">The sequence shown here is derived from an EMBL/GenBank/DDBJ whole genome shotgun (WGS) entry which is preliminary data.</text>
</comment>
<protein>
    <submittedName>
        <fullName evidence="1">Glucose-6-phosphate isomerase</fullName>
    </submittedName>
</protein>
<accession>C4FLN5</accession>
<reference evidence="1 2" key="1">
    <citation type="submission" date="2009-04" db="EMBL/GenBank/DDBJ databases">
        <authorList>
            <person name="Reysenbach A.-L."/>
            <person name="Heidelberg J.F."/>
            <person name="Nelson W.C."/>
        </authorList>
    </citation>
    <scope>NUCLEOTIDE SEQUENCE [LARGE SCALE GENOMIC DNA]</scope>
    <source>
        <strain evidence="1 2">SS-5</strain>
    </source>
</reference>
<dbReference type="GO" id="GO:0016853">
    <property type="term" value="F:isomerase activity"/>
    <property type="evidence" value="ECO:0007669"/>
    <property type="project" value="UniProtKB-KW"/>
</dbReference>
<proteinExistence type="predicted"/>
<dbReference type="Proteomes" id="UP000005540">
    <property type="component" value="Unassembled WGS sequence"/>
</dbReference>